<proteinExistence type="predicted"/>
<dbReference type="EMBL" id="LGSI01000032">
    <property type="protein sequence ID" value="OCR25585.1"/>
    <property type="molecule type" value="Genomic_DNA"/>
</dbReference>
<dbReference type="InterPro" id="IPR054030">
    <property type="entry name" value="Gp5_Vgr_C"/>
</dbReference>
<dbReference type="RefSeq" id="WP_430962151.1">
    <property type="nucleotide sequence ID" value="NZ_LGSI01000032.1"/>
</dbReference>
<evidence type="ECO:0000313" key="2">
    <source>
        <dbReference type="EMBL" id="OCR25585.1"/>
    </source>
</evidence>
<evidence type="ECO:0000313" key="3">
    <source>
        <dbReference type="Proteomes" id="UP000093104"/>
    </source>
</evidence>
<dbReference type="Proteomes" id="UP000093104">
    <property type="component" value="Unassembled WGS sequence"/>
</dbReference>
<dbReference type="SUPFAM" id="SSF69349">
    <property type="entry name" value="Phage fibre proteins"/>
    <property type="match status" value="1"/>
</dbReference>
<accession>A0A1C7ZBB7</accession>
<feature type="domain" description="Gp5/Type VI secretion system Vgr C-terminal trimerisation" evidence="1">
    <location>
        <begin position="1"/>
        <end position="88"/>
    </location>
</feature>
<reference evidence="2 3" key="1">
    <citation type="submission" date="2015-07" db="EMBL/GenBank/DDBJ databases">
        <title>Draft genome sequence of a diazotrophic, plant growth-promoting rhizobacterium of the Pseudomonas syringae complex.</title>
        <authorList>
            <person name="Patten C.L."/>
            <person name="Jeong H."/>
        </authorList>
    </citation>
    <scope>NUCLEOTIDE SEQUENCE [LARGE SCALE GENOMIC DNA]</scope>
    <source>
        <strain evidence="2 3">GR12-2</strain>
    </source>
</reference>
<dbReference type="Pfam" id="PF22178">
    <property type="entry name" value="Gp5_trimer_C"/>
    <property type="match status" value="1"/>
</dbReference>
<protein>
    <recommendedName>
        <fullName evidence="1">Gp5/Type VI secretion system Vgr C-terminal trimerisation domain-containing protein</fullName>
    </recommendedName>
</protein>
<organism evidence="2 3">
    <name type="scientific">Pseudomonas syringae</name>
    <dbReference type="NCBI Taxonomy" id="317"/>
    <lineage>
        <taxon>Bacteria</taxon>
        <taxon>Pseudomonadati</taxon>
        <taxon>Pseudomonadota</taxon>
        <taxon>Gammaproteobacteria</taxon>
        <taxon>Pseudomonadales</taxon>
        <taxon>Pseudomonadaceae</taxon>
        <taxon>Pseudomonas</taxon>
    </lineage>
</organism>
<dbReference type="PATRIC" id="fig|317.243.peg.2401"/>
<comment type="caution">
    <text evidence="2">The sequence shown here is derived from an EMBL/GenBank/DDBJ whole genome shotgun (WGS) entry which is preliminary data.</text>
</comment>
<evidence type="ECO:0000259" key="1">
    <source>
        <dbReference type="Pfam" id="PF22178"/>
    </source>
</evidence>
<name>A0A1C7ZBB7_PSESX</name>
<dbReference type="AlphaFoldDB" id="A0A1C7ZBB7"/>
<feature type="non-terminal residue" evidence="2">
    <location>
        <position position="1"/>
    </location>
</feature>
<gene>
    <name evidence="2" type="ORF">AFK24_08685</name>
</gene>
<sequence length="199" mass="21145">GGGYNELRIEDRQGQEEIAIRAQRDWKEHVLNDQSIQVDNQRSVLVTGLSSHELQGEEHHLTLGARKTQVLADDSLTVVGNQHISAANHLVSAALEVHLAAGQHMIVDATLSTTIKAGGHWISITPAGIFTSVPILLGGVPMPGMPAVPLPPMPLGKRVAAPGAPSMPVSEVAVEALRDEFKLLPSRCEACEALVESGQ</sequence>